<gene>
    <name evidence="1" type="ORF">PEVE_00019775</name>
</gene>
<evidence type="ECO:0000313" key="1">
    <source>
        <dbReference type="EMBL" id="CAH3189814.1"/>
    </source>
</evidence>
<comment type="caution">
    <text evidence="1">The sequence shown here is derived from an EMBL/GenBank/DDBJ whole genome shotgun (WGS) entry which is preliminary data.</text>
</comment>
<dbReference type="Proteomes" id="UP001159427">
    <property type="component" value="Unassembled WGS sequence"/>
</dbReference>
<protein>
    <submittedName>
        <fullName evidence="1">Uncharacterized protein</fullName>
    </submittedName>
</protein>
<organism evidence="1 2">
    <name type="scientific">Porites evermanni</name>
    <dbReference type="NCBI Taxonomy" id="104178"/>
    <lineage>
        <taxon>Eukaryota</taxon>
        <taxon>Metazoa</taxon>
        <taxon>Cnidaria</taxon>
        <taxon>Anthozoa</taxon>
        <taxon>Hexacorallia</taxon>
        <taxon>Scleractinia</taxon>
        <taxon>Fungiina</taxon>
        <taxon>Poritidae</taxon>
        <taxon>Porites</taxon>
    </lineage>
</organism>
<reference evidence="1 2" key="1">
    <citation type="submission" date="2022-05" db="EMBL/GenBank/DDBJ databases">
        <authorList>
            <consortium name="Genoscope - CEA"/>
            <person name="William W."/>
        </authorList>
    </citation>
    <scope>NUCLEOTIDE SEQUENCE [LARGE SCALE GENOMIC DNA]</scope>
</reference>
<keyword evidence="2" id="KW-1185">Reference proteome</keyword>
<accession>A0ABN8SIV3</accession>
<dbReference type="EMBL" id="CALNXI010002663">
    <property type="protein sequence ID" value="CAH3189814.1"/>
    <property type="molecule type" value="Genomic_DNA"/>
</dbReference>
<evidence type="ECO:0000313" key="2">
    <source>
        <dbReference type="Proteomes" id="UP001159427"/>
    </source>
</evidence>
<name>A0ABN8SIV3_9CNID</name>
<sequence>MWFPTDNDLRIFMRKIVRVNEENERDNLRDDVVRMRDLLSLLLDRCMESPNPLPENVKQHFRDIYQSLKLHMEFHGFGRDAAADILNLREVGEYLELGADDAPEIECAIDPGSKLLEIFSIMAVYDGQNLGSEEHADLVWQMATDLLRYLNRPLEGRDRRRNRFRSKVLTKVSLRDEKEKKKKWSAGSSVAVSHFLRPLYLYNRIRHFKLSLKRAVIYNEPLETAETNVEWQSEAFGGEGYERSKRPCQTCQSKFRNLQCFGESDPREFSSAQRAEYCPINQLLPQRPRQKMRLHGKSLTLPWDSSVKDVGFFMKTLEILHRFAGKRQILETLNTSAMYTKSM</sequence>
<proteinExistence type="predicted"/>